<name>A0AC34QMI4_9BILA</name>
<accession>A0AC34QMI4</accession>
<proteinExistence type="predicted"/>
<dbReference type="Proteomes" id="UP000887576">
    <property type="component" value="Unplaced"/>
</dbReference>
<dbReference type="WBParaSite" id="JU765_v2.g17589.t1">
    <property type="protein sequence ID" value="JU765_v2.g17589.t1"/>
    <property type="gene ID" value="JU765_v2.g17589"/>
</dbReference>
<sequence length="221" mass="22511">MTSSPVHQTASFGFLPVFQCDLHFSSTTFQTIMAAQGYSGFGNAGAYAAGQQGLSNAAIAHQQALAAQQAAAAYGQGFAAQGYAQNALNQQLAAQQQLNQGFAAHQAQLAGYGQSNLAGLQAADIQAQYRGKQAFFDASRGVLYDGQTAYFYAPTGAAVLPGNATSNVYTAIDSANPGAAGYAAAAANRGLILGNNTAGDLAAHRNALASSYAYDGTGYAL</sequence>
<organism evidence="1 2">
    <name type="scientific">Panagrolaimus sp. JU765</name>
    <dbReference type="NCBI Taxonomy" id="591449"/>
    <lineage>
        <taxon>Eukaryota</taxon>
        <taxon>Metazoa</taxon>
        <taxon>Ecdysozoa</taxon>
        <taxon>Nematoda</taxon>
        <taxon>Chromadorea</taxon>
        <taxon>Rhabditida</taxon>
        <taxon>Tylenchina</taxon>
        <taxon>Panagrolaimomorpha</taxon>
        <taxon>Panagrolaimoidea</taxon>
        <taxon>Panagrolaimidae</taxon>
        <taxon>Panagrolaimus</taxon>
    </lineage>
</organism>
<evidence type="ECO:0000313" key="2">
    <source>
        <dbReference type="WBParaSite" id="JU765_v2.g17589.t1"/>
    </source>
</evidence>
<evidence type="ECO:0000313" key="1">
    <source>
        <dbReference type="Proteomes" id="UP000887576"/>
    </source>
</evidence>
<protein>
    <submittedName>
        <fullName evidence="2">Uncharacterized protein</fullName>
    </submittedName>
</protein>
<reference evidence="2" key="1">
    <citation type="submission" date="2022-11" db="UniProtKB">
        <authorList>
            <consortium name="WormBaseParasite"/>
        </authorList>
    </citation>
    <scope>IDENTIFICATION</scope>
</reference>